<accession>A0A2K4ZKK8</accession>
<reference evidence="2 3" key="1">
    <citation type="submission" date="2018-01" db="EMBL/GenBank/DDBJ databases">
        <authorList>
            <person name="Gaut B.S."/>
            <person name="Morton B.R."/>
            <person name="Clegg M.T."/>
            <person name="Duvall M.R."/>
        </authorList>
    </citation>
    <scope>NUCLEOTIDE SEQUENCE [LARGE SCALE GENOMIC DNA]</scope>
    <source>
        <strain evidence="2">GP69</strain>
    </source>
</reference>
<dbReference type="AlphaFoldDB" id="A0A2K4ZKK8"/>
<evidence type="ECO:0000313" key="3">
    <source>
        <dbReference type="Proteomes" id="UP000236311"/>
    </source>
</evidence>
<dbReference type="InterPro" id="IPR010982">
    <property type="entry name" value="Lambda_DNA-bd_dom_sf"/>
</dbReference>
<organism evidence="2 3">
    <name type="scientific">Acetatifactor muris</name>
    <dbReference type="NCBI Taxonomy" id="879566"/>
    <lineage>
        <taxon>Bacteria</taxon>
        <taxon>Bacillati</taxon>
        <taxon>Bacillota</taxon>
        <taxon>Clostridia</taxon>
        <taxon>Lachnospirales</taxon>
        <taxon>Lachnospiraceae</taxon>
        <taxon>Acetatifactor</taxon>
    </lineage>
</organism>
<gene>
    <name evidence="2" type="ORF">AMURIS_03745</name>
</gene>
<dbReference type="SUPFAM" id="SSF47413">
    <property type="entry name" value="lambda repressor-like DNA-binding domains"/>
    <property type="match status" value="1"/>
</dbReference>
<keyword evidence="3" id="KW-1185">Reference proteome</keyword>
<dbReference type="EMBL" id="OFSM01000021">
    <property type="protein sequence ID" value="SOY31011.1"/>
    <property type="molecule type" value="Genomic_DNA"/>
</dbReference>
<dbReference type="Proteomes" id="UP000236311">
    <property type="component" value="Unassembled WGS sequence"/>
</dbReference>
<dbReference type="RefSeq" id="WP_242982529.1">
    <property type="nucleotide sequence ID" value="NZ_JANJZD010000024.1"/>
</dbReference>
<protein>
    <recommendedName>
        <fullName evidence="1">HTH cro/C1-type domain-containing protein</fullName>
    </recommendedName>
</protein>
<sequence>MITYKPLWKTLIDKDMKKMDLVEDGTVSRGTLAKMGKNQKVSLDVVERICKRLQCKVEEVIVYDEDFE</sequence>
<dbReference type="Pfam" id="PF13443">
    <property type="entry name" value="HTH_26"/>
    <property type="match status" value="1"/>
</dbReference>
<name>A0A2K4ZKK8_9FIRM</name>
<evidence type="ECO:0000313" key="2">
    <source>
        <dbReference type="EMBL" id="SOY31011.1"/>
    </source>
</evidence>
<evidence type="ECO:0000259" key="1">
    <source>
        <dbReference type="Pfam" id="PF13443"/>
    </source>
</evidence>
<proteinExistence type="predicted"/>
<dbReference type="InterPro" id="IPR001387">
    <property type="entry name" value="Cro/C1-type_HTH"/>
</dbReference>
<feature type="domain" description="HTH cro/C1-type" evidence="1">
    <location>
        <begin position="7"/>
        <end position="66"/>
    </location>
</feature>
<dbReference type="GO" id="GO:0003677">
    <property type="term" value="F:DNA binding"/>
    <property type="evidence" value="ECO:0007669"/>
    <property type="project" value="InterPro"/>
</dbReference>